<feature type="transmembrane region" description="Helical" evidence="2">
    <location>
        <begin position="273"/>
        <end position="297"/>
    </location>
</feature>
<comment type="caution">
    <text evidence="4">The sequence shown here is derived from an EMBL/GenBank/DDBJ whole genome shotgun (WGS) entry which is preliminary data.</text>
</comment>
<feature type="region of interest" description="Disordered" evidence="1">
    <location>
        <begin position="1"/>
        <end position="21"/>
    </location>
</feature>
<keyword evidence="4" id="KW-0808">Transferase</keyword>
<feature type="transmembrane region" description="Helical" evidence="2">
    <location>
        <begin position="110"/>
        <end position="126"/>
    </location>
</feature>
<keyword evidence="2" id="KW-1133">Transmembrane helix</keyword>
<feature type="transmembrane region" description="Helical" evidence="2">
    <location>
        <begin position="68"/>
        <end position="89"/>
    </location>
</feature>
<keyword evidence="5" id="KW-1185">Reference proteome</keyword>
<evidence type="ECO:0000313" key="5">
    <source>
        <dbReference type="Proteomes" id="UP000281094"/>
    </source>
</evidence>
<keyword evidence="2" id="KW-0812">Transmembrane</keyword>
<feature type="transmembrane region" description="Helical" evidence="2">
    <location>
        <begin position="309"/>
        <end position="331"/>
    </location>
</feature>
<evidence type="ECO:0000256" key="1">
    <source>
        <dbReference type="SAM" id="MobiDB-lite"/>
    </source>
</evidence>
<name>A0A3L7JFB9_9HYPH</name>
<feature type="transmembrane region" description="Helical" evidence="2">
    <location>
        <begin position="343"/>
        <end position="364"/>
    </location>
</feature>
<reference evidence="4 5" key="1">
    <citation type="submission" date="2018-10" db="EMBL/GenBank/DDBJ databases">
        <title>Notoacmeibacter sp. M2BS9Y-3-1, whole genome shotgun sequence.</title>
        <authorList>
            <person name="Tuo L."/>
        </authorList>
    </citation>
    <scope>NUCLEOTIDE SEQUENCE [LARGE SCALE GENOMIC DNA]</scope>
    <source>
        <strain evidence="4 5">M2BS9Y-3-1</strain>
    </source>
</reference>
<feature type="transmembrane region" description="Helical" evidence="2">
    <location>
        <begin position="34"/>
        <end position="56"/>
    </location>
</feature>
<sequence length="378" mass="42265">MRRNAAGYARAHEKDQKTDRVGAGRSRRKVFRMYLRSIADFRALAILFVVAGHTYQEVGLDPAAPQNAFLANFVTGWTTPFVFISGYMFHHVFLRRFDYGRFLRSKVQNVLVPYTLLAAAVIPYFVSRNAHFAEEALAGALWPVGFHPFTDALGLYVYGTFLVAQWFVPFILLLFLMAPLHARFANVSGRVQFTIVGVLMLVALFAHRPLDNDNPVHAVIYFTPIYLLGMVASRYRPHFLALVRGRETLFIVLALTATGVQTLAGQSGNAHKALFTFAGPDLMLISKVLMTLAILGVMERLPDHGWRPAHWVAETSFATFMLHPVAIIYLHKFGLTQPTGMPWIDLIWVTGVTVACCTTIALMARTTLGSRSRLVVGY</sequence>
<evidence type="ECO:0000259" key="3">
    <source>
        <dbReference type="Pfam" id="PF01757"/>
    </source>
</evidence>
<feature type="transmembrane region" description="Helical" evidence="2">
    <location>
        <begin position="248"/>
        <end position="267"/>
    </location>
</feature>
<dbReference type="InterPro" id="IPR002656">
    <property type="entry name" value="Acyl_transf_3_dom"/>
</dbReference>
<dbReference type="Pfam" id="PF01757">
    <property type="entry name" value="Acyl_transf_3"/>
    <property type="match status" value="1"/>
</dbReference>
<gene>
    <name evidence="4" type="ORF">D8780_01965</name>
</gene>
<feature type="compositionally biased region" description="Basic and acidic residues" evidence="1">
    <location>
        <begin position="10"/>
        <end position="21"/>
    </location>
</feature>
<proteinExistence type="predicted"/>
<feature type="transmembrane region" description="Helical" evidence="2">
    <location>
        <begin position="187"/>
        <end position="206"/>
    </location>
</feature>
<accession>A0A3L7JFB9</accession>
<dbReference type="Proteomes" id="UP000281094">
    <property type="component" value="Unassembled WGS sequence"/>
</dbReference>
<dbReference type="GO" id="GO:0016747">
    <property type="term" value="F:acyltransferase activity, transferring groups other than amino-acyl groups"/>
    <property type="evidence" value="ECO:0007669"/>
    <property type="project" value="InterPro"/>
</dbReference>
<feature type="transmembrane region" description="Helical" evidence="2">
    <location>
        <begin position="155"/>
        <end position="175"/>
    </location>
</feature>
<dbReference type="AlphaFoldDB" id="A0A3L7JFB9"/>
<organism evidence="4 5">
    <name type="scientific">Notoacmeibacter ruber</name>
    <dbReference type="NCBI Taxonomy" id="2670375"/>
    <lineage>
        <taxon>Bacteria</taxon>
        <taxon>Pseudomonadati</taxon>
        <taxon>Pseudomonadota</taxon>
        <taxon>Alphaproteobacteria</taxon>
        <taxon>Hyphomicrobiales</taxon>
        <taxon>Notoacmeibacteraceae</taxon>
        <taxon>Notoacmeibacter</taxon>
    </lineage>
</organism>
<feature type="transmembrane region" description="Helical" evidence="2">
    <location>
        <begin position="218"/>
        <end position="236"/>
    </location>
</feature>
<feature type="domain" description="Acyltransferase 3" evidence="3">
    <location>
        <begin position="41"/>
        <end position="361"/>
    </location>
</feature>
<evidence type="ECO:0000313" key="4">
    <source>
        <dbReference type="EMBL" id="RLQ87162.1"/>
    </source>
</evidence>
<protein>
    <submittedName>
        <fullName evidence="4">Acyltransferase</fullName>
    </submittedName>
</protein>
<keyword evidence="2" id="KW-0472">Membrane</keyword>
<dbReference type="EMBL" id="RCWN01000001">
    <property type="protein sequence ID" value="RLQ87162.1"/>
    <property type="molecule type" value="Genomic_DNA"/>
</dbReference>
<keyword evidence="4" id="KW-0012">Acyltransferase</keyword>
<evidence type="ECO:0000256" key="2">
    <source>
        <dbReference type="SAM" id="Phobius"/>
    </source>
</evidence>